<dbReference type="InterPro" id="IPR023473">
    <property type="entry name" value="AMMECR1"/>
</dbReference>
<protein>
    <recommendedName>
        <fullName evidence="2">AMMECR1 domain-containing protein</fullName>
    </recommendedName>
</protein>
<evidence type="ECO:0000313" key="3">
    <source>
        <dbReference type="EMBL" id="RSH81764.1"/>
    </source>
</evidence>
<comment type="caution">
    <text evidence="3">The sequence shown here is derived from an EMBL/GenBank/DDBJ whole genome shotgun (WGS) entry which is preliminary data.</text>
</comment>
<dbReference type="GeneID" id="39592499"/>
<dbReference type="PANTHER" id="PTHR13016">
    <property type="entry name" value="AMMECR1 HOMOLOG"/>
    <property type="match status" value="1"/>
</dbReference>
<dbReference type="InterPro" id="IPR036071">
    <property type="entry name" value="AMMECR1_dom_sf"/>
</dbReference>
<proteinExistence type="predicted"/>
<dbReference type="PANTHER" id="PTHR13016:SF0">
    <property type="entry name" value="AMME SYNDROME CANDIDATE GENE 1 PROTEIN"/>
    <property type="match status" value="1"/>
</dbReference>
<name>A0A427XSE6_9TREE</name>
<reference evidence="3 4" key="1">
    <citation type="submission" date="2018-11" db="EMBL/GenBank/DDBJ databases">
        <title>Genome sequence of Apiotrichum porosum DSM 27194.</title>
        <authorList>
            <person name="Aliyu H."/>
            <person name="Gorte O."/>
            <person name="Ochsenreither K."/>
        </authorList>
    </citation>
    <scope>NUCLEOTIDE SEQUENCE [LARGE SCALE GENOMIC DNA]</scope>
    <source>
        <strain evidence="3 4">DSM 27194</strain>
    </source>
</reference>
<dbReference type="InterPro" id="IPR027485">
    <property type="entry name" value="AMMECR1_N"/>
</dbReference>
<evidence type="ECO:0000256" key="1">
    <source>
        <dbReference type="SAM" id="MobiDB-lite"/>
    </source>
</evidence>
<dbReference type="EMBL" id="RSCE01000006">
    <property type="protein sequence ID" value="RSH81764.1"/>
    <property type="molecule type" value="Genomic_DNA"/>
</dbReference>
<accession>A0A427XSE6</accession>
<feature type="domain" description="AMMECR1" evidence="2">
    <location>
        <begin position="27"/>
        <end position="228"/>
    </location>
</feature>
<dbReference type="Gene3D" id="3.30.700.20">
    <property type="entry name" value="Hypothetical protein ph0010, domain 1"/>
    <property type="match status" value="1"/>
</dbReference>
<dbReference type="RefSeq" id="XP_028476219.1">
    <property type="nucleotide sequence ID" value="XM_028623286.1"/>
</dbReference>
<evidence type="ECO:0000313" key="4">
    <source>
        <dbReference type="Proteomes" id="UP000279236"/>
    </source>
</evidence>
<feature type="region of interest" description="Disordered" evidence="1">
    <location>
        <begin position="1"/>
        <end position="26"/>
    </location>
</feature>
<dbReference type="PROSITE" id="PS51112">
    <property type="entry name" value="AMMECR1"/>
    <property type="match status" value="1"/>
</dbReference>
<organism evidence="3 4">
    <name type="scientific">Apiotrichum porosum</name>
    <dbReference type="NCBI Taxonomy" id="105984"/>
    <lineage>
        <taxon>Eukaryota</taxon>
        <taxon>Fungi</taxon>
        <taxon>Dikarya</taxon>
        <taxon>Basidiomycota</taxon>
        <taxon>Agaricomycotina</taxon>
        <taxon>Tremellomycetes</taxon>
        <taxon>Trichosporonales</taxon>
        <taxon>Trichosporonaceae</taxon>
        <taxon>Apiotrichum</taxon>
    </lineage>
</organism>
<dbReference type="Pfam" id="PF01871">
    <property type="entry name" value="AMMECR1"/>
    <property type="match status" value="1"/>
</dbReference>
<dbReference type="NCBIfam" id="TIGR00296">
    <property type="entry name" value="TIGR00296 family protein"/>
    <property type="match status" value="1"/>
</dbReference>
<dbReference type="SUPFAM" id="SSF143447">
    <property type="entry name" value="AMMECR1-like"/>
    <property type="match status" value="1"/>
</dbReference>
<evidence type="ECO:0000259" key="2">
    <source>
        <dbReference type="PROSITE" id="PS51112"/>
    </source>
</evidence>
<dbReference type="OrthoDB" id="24630at2759"/>
<feature type="compositionally biased region" description="Polar residues" evidence="1">
    <location>
        <begin position="1"/>
        <end position="20"/>
    </location>
</feature>
<gene>
    <name evidence="3" type="ORF">EHS24_007956</name>
</gene>
<keyword evidence="4" id="KW-1185">Reference proteome</keyword>
<dbReference type="STRING" id="105984.A0A427XSE6"/>
<dbReference type="AlphaFoldDB" id="A0A427XSE6"/>
<dbReference type="Proteomes" id="UP000279236">
    <property type="component" value="Unassembled WGS sequence"/>
</dbReference>
<sequence>MSTSGTGTTPALTPSDTPTPGISVPATPAEEPICTIGHALYAFDVLVAKFDGRDPVSPPFPNGKDRYALFVTWNISRGSKKPSLRGCIGNFTPMRLDRGLAEYALVAALEDHRFSPIRAAELASLSVGVSLLTPFSPVPDPLAWTPGVHGIHITFPHPTTGRSLSATYLPDVIPEQGWTREEAVLSLIHKAGYRGHVEVGDDLWQSISMKVYGSVKAKATYEEYLDWAKLQGLHVSKPAEAKDAAWK</sequence>
<dbReference type="InterPro" id="IPR002733">
    <property type="entry name" value="AMMECR1_domain"/>
</dbReference>